<dbReference type="PANTHER" id="PTHR35728">
    <property type="entry name" value="MICROTUBULE-BINDING PROTEIN TANGLED-RELATED"/>
    <property type="match status" value="1"/>
</dbReference>
<name>A0A5C7I8R5_9ROSI</name>
<feature type="compositionally biased region" description="Polar residues" evidence="1">
    <location>
        <begin position="211"/>
        <end position="226"/>
    </location>
</feature>
<dbReference type="GO" id="GO:0000911">
    <property type="term" value="P:cytokinesis by cell plate formation"/>
    <property type="evidence" value="ECO:0007669"/>
    <property type="project" value="TreeGrafter"/>
</dbReference>
<dbReference type="PANTHER" id="PTHR35728:SF1">
    <property type="entry name" value="MICROTUBULE-BINDING PROTEIN TANGLED-RELATED"/>
    <property type="match status" value="1"/>
</dbReference>
<keyword evidence="4" id="KW-1185">Reference proteome</keyword>
<dbReference type="GO" id="GO:0008017">
    <property type="term" value="F:microtubule binding"/>
    <property type="evidence" value="ECO:0007669"/>
    <property type="project" value="InterPro"/>
</dbReference>
<evidence type="ECO:0000256" key="2">
    <source>
        <dbReference type="SAM" id="Phobius"/>
    </source>
</evidence>
<dbReference type="EMBL" id="VAHF01000003">
    <property type="protein sequence ID" value="TXG65521.1"/>
    <property type="molecule type" value="Genomic_DNA"/>
</dbReference>
<proteinExistence type="predicted"/>
<reference evidence="4" key="1">
    <citation type="journal article" date="2019" name="Gigascience">
        <title>De novo genome assembly of the endangered Acer yangbiense, a plant species with extremely small populations endemic to Yunnan Province, China.</title>
        <authorList>
            <person name="Yang J."/>
            <person name="Wariss H.M."/>
            <person name="Tao L."/>
            <person name="Zhang R."/>
            <person name="Yun Q."/>
            <person name="Hollingsworth P."/>
            <person name="Dao Z."/>
            <person name="Luo G."/>
            <person name="Guo H."/>
            <person name="Ma Y."/>
            <person name="Sun W."/>
        </authorList>
    </citation>
    <scope>NUCLEOTIDE SEQUENCE [LARGE SCALE GENOMIC DNA]</scope>
    <source>
        <strain evidence="4">cv. Malutang</strain>
    </source>
</reference>
<keyword evidence="2" id="KW-1133">Transmembrane helix</keyword>
<keyword evidence="2" id="KW-0472">Membrane</keyword>
<accession>A0A5C7I8R5</accession>
<sequence>MVARTPPKQRKVVVVAPLNPALLRETVKKVYFRDFSQNVIMILVFYISQLHGFVICDSIFWLGFVKVDKCMARLQELQFTVAGGNKVISGVSLSPRSTRGYLRASLRCKQENLRIKNGTPKKSPGGKMPQSEWRRMSLPAMLVGETVGEILQASQFAREIVAAVSHKTRKIITNTTTLEDPKTPLTQQRKLRPNPENTELRSRRKKEKQAKLQSLRSESDSPSLQRARSRINFKVSSPPKVRDFDKENNSKYLANRVSPRNRPWTKKTVLFPNPLFMSTPSQQQKFCKTRSPVIARNNKQQTPHKFLVKSPNNKLSVKSPHKFLVKSPTSASKFQVKIKSPPVVSSLSPTRSACLSKKSPKKVSTASKFRRSFSPSRLASRLVSPLKSRKTVQKFDDGQMMSGLKQRPTSIPIRFSTGRI</sequence>
<dbReference type="Proteomes" id="UP000323000">
    <property type="component" value="Chromosome 3"/>
</dbReference>
<feature type="compositionally biased region" description="Polar residues" evidence="1">
    <location>
        <begin position="174"/>
        <end position="188"/>
    </location>
</feature>
<feature type="transmembrane region" description="Helical" evidence="2">
    <location>
        <begin position="39"/>
        <end position="64"/>
    </location>
</feature>
<dbReference type="InterPro" id="IPR044709">
    <property type="entry name" value="TAN1"/>
</dbReference>
<dbReference type="AlphaFoldDB" id="A0A5C7I8R5"/>
<protein>
    <recommendedName>
        <fullName evidence="5">Microtubule-binding protein TANGLED</fullName>
    </recommendedName>
</protein>
<keyword evidence="2" id="KW-0812">Transmembrane</keyword>
<comment type="caution">
    <text evidence="3">The sequence shown here is derived from an EMBL/GenBank/DDBJ whole genome shotgun (WGS) entry which is preliminary data.</text>
</comment>
<dbReference type="GO" id="GO:0009574">
    <property type="term" value="C:preprophase band"/>
    <property type="evidence" value="ECO:0007669"/>
    <property type="project" value="TreeGrafter"/>
</dbReference>
<dbReference type="GO" id="GO:0005875">
    <property type="term" value="C:microtubule associated complex"/>
    <property type="evidence" value="ECO:0007669"/>
    <property type="project" value="TreeGrafter"/>
</dbReference>
<evidence type="ECO:0000313" key="3">
    <source>
        <dbReference type="EMBL" id="TXG65521.1"/>
    </source>
</evidence>
<feature type="region of interest" description="Disordered" evidence="1">
    <location>
        <begin position="174"/>
        <end position="248"/>
    </location>
</feature>
<organism evidence="3 4">
    <name type="scientific">Acer yangbiense</name>
    <dbReference type="NCBI Taxonomy" id="1000413"/>
    <lineage>
        <taxon>Eukaryota</taxon>
        <taxon>Viridiplantae</taxon>
        <taxon>Streptophyta</taxon>
        <taxon>Embryophyta</taxon>
        <taxon>Tracheophyta</taxon>
        <taxon>Spermatophyta</taxon>
        <taxon>Magnoliopsida</taxon>
        <taxon>eudicotyledons</taxon>
        <taxon>Gunneridae</taxon>
        <taxon>Pentapetalae</taxon>
        <taxon>rosids</taxon>
        <taxon>malvids</taxon>
        <taxon>Sapindales</taxon>
        <taxon>Sapindaceae</taxon>
        <taxon>Hippocastanoideae</taxon>
        <taxon>Acereae</taxon>
        <taxon>Acer</taxon>
    </lineage>
</organism>
<evidence type="ECO:0000313" key="4">
    <source>
        <dbReference type="Proteomes" id="UP000323000"/>
    </source>
</evidence>
<dbReference type="OrthoDB" id="1939732at2759"/>
<evidence type="ECO:0008006" key="5">
    <source>
        <dbReference type="Google" id="ProtNLM"/>
    </source>
</evidence>
<evidence type="ECO:0000256" key="1">
    <source>
        <dbReference type="SAM" id="MobiDB-lite"/>
    </source>
</evidence>
<dbReference type="GO" id="GO:2000694">
    <property type="term" value="P:regulation of phragmoplast microtubule organization"/>
    <property type="evidence" value="ECO:0007669"/>
    <property type="project" value="InterPro"/>
</dbReference>
<gene>
    <name evidence="3" type="ORF">EZV62_006796</name>
</gene>